<sequence>MVGDARAKPERTAYMLTNEPEALHDPASGPPPRRFALPARMDLSAAEEMAEALEHLRGTPLVVDGTDVEQVSTLCLQLLAAARFQWRDDGVRFELGESSPALHEALELLDLLKVFQATEVLE</sequence>
<dbReference type="Proteomes" id="UP000253370">
    <property type="component" value="Unassembled WGS sequence"/>
</dbReference>
<name>A0A365U3W4_9RHOB</name>
<dbReference type="EMBL" id="QNTQ01000037">
    <property type="protein sequence ID" value="RBI82569.1"/>
    <property type="molecule type" value="Genomic_DNA"/>
</dbReference>
<dbReference type="AlphaFoldDB" id="A0A365U3W4"/>
<dbReference type="Gene3D" id="3.30.750.24">
    <property type="entry name" value="STAS domain"/>
    <property type="match status" value="1"/>
</dbReference>
<comment type="caution">
    <text evidence="3">The sequence shown here is derived from an EMBL/GenBank/DDBJ whole genome shotgun (WGS) entry which is preliminary data.</text>
</comment>
<dbReference type="Pfam" id="PF13466">
    <property type="entry name" value="STAS_2"/>
    <property type="match status" value="1"/>
</dbReference>
<gene>
    <name evidence="3" type="ORF">DRV85_18705</name>
</gene>
<organism evidence="3 4">
    <name type="scientific">Rhodosalinus halophilus</name>
    <dbReference type="NCBI Taxonomy" id="2259333"/>
    <lineage>
        <taxon>Bacteria</taxon>
        <taxon>Pseudomonadati</taxon>
        <taxon>Pseudomonadota</taxon>
        <taxon>Alphaproteobacteria</taxon>
        <taxon>Rhodobacterales</taxon>
        <taxon>Paracoccaceae</taxon>
        <taxon>Rhodosalinus</taxon>
    </lineage>
</organism>
<dbReference type="SUPFAM" id="SSF52091">
    <property type="entry name" value="SpoIIaa-like"/>
    <property type="match status" value="1"/>
</dbReference>
<feature type="region of interest" description="Disordered" evidence="1">
    <location>
        <begin position="1"/>
        <end position="33"/>
    </location>
</feature>
<dbReference type="InterPro" id="IPR002645">
    <property type="entry name" value="STAS_dom"/>
</dbReference>
<dbReference type="PROSITE" id="PS50801">
    <property type="entry name" value="STAS"/>
    <property type="match status" value="1"/>
</dbReference>
<protein>
    <recommendedName>
        <fullName evidence="2">STAS domain-containing protein</fullName>
    </recommendedName>
</protein>
<evidence type="ECO:0000313" key="3">
    <source>
        <dbReference type="EMBL" id="RBI82569.1"/>
    </source>
</evidence>
<feature type="domain" description="STAS" evidence="2">
    <location>
        <begin position="35"/>
        <end position="122"/>
    </location>
</feature>
<dbReference type="InterPro" id="IPR036513">
    <property type="entry name" value="STAS_dom_sf"/>
</dbReference>
<feature type="compositionally biased region" description="Basic and acidic residues" evidence="1">
    <location>
        <begin position="1"/>
        <end position="11"/>
    </location>
</feature>
<dbReference type="InterPro" id="IPR058548">
    <property type="entry name" value="MlaB-like_STAS"/>
</dbReference>
<keyword evidence="4" id="KW-1185">Reference proteome</keyword>
<proteinExistence type="predicted"/>
<evidence type="ECO:0000259" key="2">
    <source>
        <dbReference type="PROSITE" id="PS50801"/>
    </source>
</evidence>
<evidence type="ECO:0000313" key="4">
    <source>
        <dbReference type="Proteomes" id="UP000253370"/>
    </source>
</evidence>
<reference evidence="3 4" key="1">
    <citation type="submission" date="2018-07" db="EMBL/GenBank/DDBJ databases">
        <title>Rhodosalinus sp. strain E84T genomic sequence and assembly.</title>
        <authorList>
            <person name="Liu Z.-W."/>
            <person name="Lu D.-C."/>
        </authorList>
    </citation>
    <scope>NUCLEOTIDE SEQUENCE [LARGE SCALE GENOMIC DNA]</scope>
    <source>
        <strain evidence="3 4">E84</strain>
    </source>
</reference>
<accession>A0A365U3W4</accession>
<evidence type="ECO:0000256" key="1">
    <source>
        <dbReference type="SAM" id="MobiDB-lite"/>
    </source>
</evidence>